<dbReference type="InterPro" id="IPR016035">
    <property type="entry name" value="Acyl_Trfase/lysoPLipase"/>
</dbReference>
<keyword evidence="5" id="KW-0808">Transferase</keyword>
<evidence type="ECO:0000256" key="4">
    <source>
        <dbReference type="ARBA" id="ARBA00022553"/>
    </source>
</evidence>
<dbReference type="SUPFAM" id="SSF51735">
    <property type="entry name" value="NAD(P)-binding Rossmann-fold domains"/>
    <property type="match status" value="3"/>
</dbReference>
<dbReference type="Pfam" id="PF02801">
    <property type="entry name" value="Ketoacyl-synt_C"/>
    <property type="match status" value="1"/>
</dbReference>
<evidence type="ECO:0000256" key="7">
    <source>
        <dbReference type="ARBA" id="ARBA00023268"/>
    </source>
</evidence>
<comment type="caution">
    <text evidence="14">The sequence shown here is derived from an EMBL/GenBank/DDBJ whole genome shotgun (WGS) entry which is preliminary data.</text>
</comment>
<dbReference type="Gene3D" id="3.40.47.10">
    <property type="match status" value="1"/>
</dbReference>
<dbReference type="InterPro" id="IPR020841">
    <property type="entry name" value="PKS_Beta-ketoAc_synthase_dom"/>
</dbReference>
<dbReference type="InterPro" id="IPR016039">
    <property type="entry name" value="Thiolase-like"/>
</dbReference>
<protein>
    <recommendedName>
        <fullName evidence="16">Polyketide synthase</fullName>
    </recommendedName>
</protein>
<dbReference type="InterPro" id="IPR015083">
    <property type="entry name" value="NorB/c/GfsB-D-like_docking"/>
</dbReference>
<dbReference type="InterPro" id="IPR049900">
    <property type="entry name" value="PKS_mFAS_DH"/>
</dbReference>
<reference evidence="14 15" key="1">
    <citation type="journal article" date="2019" name="Int. J. Syst. Evol. Microbiol.">
        <title>The Global Catalogue of Microorganisms (GCM) 10K type strain sequencing project: providing services to taxonomists for standard genome sequencing and annotation.</title>
        <authorList>
            <consortium name="The Broad Institute Genomics Platform"/>
            <consortium name="The Broad Institute Genome Sequencing Center for Infectious Disease"/>
            <person name="Wu L."/>
            <person name="Ma J."/>
        </authorList>
    </citation>
    <scope>NUCLEOTIDE SEQUENCE [LARGE SCALE GENOMIC DNA]</scope>
    <source>
        <strain evidence="14 15">JCM 6923</strain>
    </source>
</reference>
<dbReference type="InterPro" id="IPR011032">
    <property type="entry name" value="GroES-like_sf"/>
</dbReference>
<keyword evidence="3" id="KW-0596">Phosphopantetheine</keyword>
<keyword evidence="15" id="KW-1185">Reference proteome</keyword>
<evidence type="ECO:0000256" key="6">
    <source>
        <dbReference type="ARBA" id="ARBA00023194"/>
    </source>
</evidence>
<feature type="region of interest" description="Disordered" evidence="10">
    <location>
        <begin position="1020"/>
        <end position="1041"/>
    </location>
</feature>
<keyword evidence="4" id="KW-0597">Phosphoprotein</keyword>
<dbReference type="Pfam" id="PF16197">
    <property type="entry name" value="KAsynt_C_assoc"/>
    <property type="match status" value="1"/>
</dbReference>
<name>A0ABN3LU30_9ACTN</name>
<dbReference type="InterPro" id="IPR018201">
    <property type="entry name" value="Ketoacyl_synth_AS"/>
</dbReference>
<dbReference type="SUPFAM" id="SSF55048">
    <property type="entry name" value="Probable ACP-binding domain of malonyl-CoA ACP transacylase"/>
    <property type="match status" value="1"/>
</dbReference>
<dbReference type="Gene3D" id="3.40.366.10">
    <property type="entry name" value="Malonyl-Coenzyme A Acyl Carrier Protein, domain 2"/>
    <property type="match status" value="1"/>
</dbReference>
<evidence type="ECO:0008006" key="16">
    <source>
        <dbReference type="Google" id="ProtNLM"/>
    </source>
</evidence>
<dbReference type="Gene3D" id="3.40.50.11460">
    <property type="match status" value="1"/>
</dbReference>
<dbReference type="Pfam" id="PF14765">
    <property type="entry name" value="PS-DH"/>
    <property type="match status" value="1"/>
</dbReference>
<dbReference type="EMBL" id="BAAATL010000019">
    <property type="protein sequence ID" value="GAA2490317.1"/>
    <property type="molecule type" value="Genomic_DNA"/>
</dbReference>
<dbReference type="InterPro" id="IPR057326">
    <property type="entry name" value="KR_dom"/>
</dbReference>
<dbReference type="Gene3D" id="1.10.1200.10">
    <property type="entry name" value="ACP-like"/>
    <property type="match status" value="1"/>
</dbReference>
<dbReference type="PROSITE" id="PS52019">
    <property type="entry name" value="PKS_MFAS_DH"/>
    <property type="match status" value="1"/>
</dbReference>
<dbReference type="PANTHER" id="PTHR43775">
    <property type="entry name" value="FATTY ACID SYNTHASE"/>
    <property type="match status" value="1"/>
</dbReference>
<dbReference type="InterPro" id="IPR001227">
    <property type="entry name" value="Ac_transferase_dom_sf"/>
</dbReference>
<dbReference type="SMART" id="SM00826">
    <property type="entry name" value="PKS_DH"/>
    <property type="match status" value="1"/>
</dbReference>
<evidence type="ECO:0000256" key="3">
    <source>
        <dbReference type="ARBA" id="ARBA00022450"/>
    </source>
</evidence>
<gene>
    <name evidence="14" type="ORF">GCM10010422_41020</name>
</gene>
<dbReference type="SMART" id="SM00823">
    <property type="entry name" value="PKS_PP"/>
    <property type="match status" value="1"/>
</dbReference>
<evidence type="ECO:0000256" key="2">
    <source>
        <dbReference type="ARBA" id="ARBA00004792"/>
    </source>
</evidence>
<proteinExistence type="predicted"/>
<dbReference type="CDD" id="cd08956">
    <property type="entry name" value="KR_3_FAS_SDR_x"/>
    <property type="match status" value="1"/>
</dbReference>
<dbReference type="SMART" id="SM00825">
    <property type="entry name" value="PKS_KS"/>
    <property type="match status" value="1"/>
</dbReference>
<comment type="pathway">
    <text evidence="2">Antibiotic biosynthesis.</text>
</comment>
<feature type="region of interest" description="N-terminal hotdog fold" evidence="9">
    <location>
        <begin position="935"/>
        <end position="1059"/>
    </location>
</feature>
<evidence type="ECO:0000256" key="10">
    <source>
        <dbReference type="SAM" id="MobiDB-lite"/>
    </source>
</evidence>
<dbReference type="SMART" id="SM00827">
    <property type="entry name" value="PKS_AT"/>
    <property type="match status" value="1"/>
</dbReference>
<dbReference type="CDD" id="cd00833">
    <property type="entry name" value="PKS"/>
    <property type="match status" value="1"/>
</dbReference>
<dbReference type="InterPro" id="IPR009081">
    <property type="entry name" value="PP-bd_ACP"/>
</dbReference>
<dbReference type="RefSeq" id="WP_346078609.1">
    <property type="nucleotide sequence ID" value="NZ_BAAATL010000019.1"/>
</dbReference>
<dbReference type="Pfam" id="PF22953">
    <property type="entry name" value="SpnB_Rossmann"/>
    <property type="match status" value="1"/>
</dbReference>
<dbReference type="Gene3D" id="3.40.50.720">
    <property type="entry name" value="NAD(P)-binding Rossmann-like Domain"/>
    <property type="match status" value="1"/>
</dbReference>
<dbReference type="InterPro" id="IPR055123">
    <property type="entry name" value="SpnB-like_Rossmann"/>
</dbReference>
<evidence type="ECO:0000259" key="13">
    <source>
        <dbReference type="PROSITE" id="PS52019"/>
    </source>
</evidence>
<dbReference type="PANTHER" id="PTHR43775:SF51">
    <property type="entry name" value="INACTIVE PHENOLPHTHIOCEROL SYNTHESIS POLYKETIDE SYNTHASE TYPE I PKS1-RELATED"/>
    <property type="match status" value="1"/>
</dbReference>
<dbReference type="PROSITE" id="PS00606">
    <property type="entry name" value="KS3_1"/>
    <property type="match status" value="1"/>
</dbReference>
<dbReference type="Pfam" id="PF21089">
    <property type="entry name" value="PKS_DH_N"/>
    <property type="match status" value="1"/>
</dbReference>
<dbReference type="SMART" id="SM01294">
    <property type="entry name" value="PKS_PP_betabranch"/>
    <property type="match status" value="1"/>
</dbReference>
<dbReference type="SUPFAM" id="SSF47336">
    <property type="entry name" value="ACP-like"/>
    <property type="match status" value="1"/>
</dbReference>
<dbReference type="InterPro" id="IPR020843">
    <property type="entry name" value="ER"/>
</dbReference>
<accession>A0ABN3LU30</accession>
<dbReference type="InterPro" id="IPR036299">
    <property type="entry name" value="Polyketide_synth_docking_sf"/>
</dbReference>
<dbReference type="InterPro" id="IPR049551">
    <property type="entry name" value="PKS_DH_C"/>
</dbReference>
<dbReference type="PROSITE" id="PS52004">
    <property type="entry name" value="KS3_2"/>
    <property type="match status" value="1"/>
</dbReference>
<evidence type="ECO:0000256" key="8">
    <source>
        <dbReference type="ARBA" id="ARBA00023315"/>
    </source>
</evidence>
<dbReference type="Pfam" id="PF00698">
    <property type="entry name" value="Acyl_transf_1"/>
    <property type="match status" value="1"/>
</dbReference>
<dbReference type="Pfam" id="PF13602">
    <property type="entry name" value="ADH_zinc_N_2"/>
    <property type="match status" value="1"/>
</dbReference>
<dbReference type="InterPro" id="IPR020806">
    <property type="entry name" value="PKS_PP-bd"/>
</dbReference>
<dbReference type="Pfam" id="PF00109">
    <property type="entry name" value="ketoacyl-synt"/>
    <property type="match status" value="1"/>
</dbReference>
<evidence type="ECO:0000313" key="15">
    <source>
        <dbReference type="Proteomes" id="UP001501721"/>
    </source>
</evidence>
<dbReference type="InterPro" id="IPR049552">
    <property type="entry name" value="PKS_DH_N"/>
</dbReference>
<dbReference type="InterPro" id="IPR013154">
    <property type="entry name" value="ADH-like_N"/>
</dbReference>
<dbReference type="InterPro" id="IPR014030">
    <property type="entry name" value="Ketoacyl_synth_N"/>
</dbReference>
<dbReference type="SMART" id="SM00829">
    <property type="entry name" value="PKS_ER"/>
    <property type="match status" value="1"/>
</dbReference>
<sequence length="2182" mass="227882">MSHEDKLRDYLKKVTTDLHATRQRLREREERDQEPVAIVGMGCRFPGDVRSPEDLWRLVAGGGDAVGGFPEDRGWDLEGLYDPEPGRAGKSYVREGAFLRSAAEFDAGFFGISPREATAMDPQQRLLLETGWEALERAGIDPTALRSTATGVFVGLMYHDYTTRIGPLPAEYEGYGVTGGSSSVASGRISYVLGLEGPAVTVDTACSSSLVALDMAVRALRRGECGLALAGGAAVMPSPTIFLEFSRQRGLAPDGRCKAFSADADGTGWGEGVGVLVLERLSDAVRNGHRVLAVVRGSAVNQDGASNGLTAPSGPAQERVIRQALADAGLGPEDVDAVEGHGTGTKLGDPIEAQALIETYGQGRPAERPLLLGSLKSNIGHTQAAAGVGGVIKMVMALRAGVVPATLHVGEPSPHVDWSAGAVELVTEARAWPEAGRVRRAAVSSFGISGTNAHVILEQAPEVRGGDVVAEGVLGSAPWVWPVSARGAQGLRAQAARLLEFTERCPDLEPGAVGRALATGRAALSHRGVVTGAGREELLAGLAALAAGQDSPHLVTSATEATGGRTVFVFPGQGSQWTGMARELLDTSPVFRTAIEDCARELAPFVDWSLTDVLRGTPGAPSLERVDVVQPAIFAMMIALAEVWQAAGVRPAAVIGQSQGEIAAAYVCGALSLTDAVRIVALRSLITRDRLAGTGAMASVALPADRVAEQLATHPEPVEIASVSSPAATVVAGAPEVLDALLAQWEAEGVRARRIPVDYASHSAYVEAIEEELLAALAPVAPRRSRIPFYSTVTGEAYETTALDAAYWYRNLRSTVRFADTTRALLADGYRVFVEPTAHPLLTSAVQEIAEAADLPAVTLETLRRDDGGPARLSHSLARAHVHGAPVDWRAVLGGGRPADPAELPTYAFQHAGYWLDAPATAGDAAGLGLEALDHPLLGAAVACAEDGTTLFTGRVSLRTHPWLADHAVSGTVLLPGTALLELLVRAGDQVGCAGVEELDLAAPLALPADGGVRIQVTVSTPDASGGRDAGVHARRDDDPDGEWTCHAAGRLVPGPAASEEAAPAVWPPRGAERIATEGAYERLAASGYAYGAAFQGLKSAWRHGDDLYAEVALGADRHKDAAAFALHPALLDAALHPLIVRGPDEPEREVVLPFGWSGVRLHATGATALRVRLARRGPDTVAVTAWDPAGAAVLTADGLTVRPLAPGALTAAGAAAARRSLYAVDWLPVRDVPRAGPDRGPVALGGHWPLPTHADVPHLLDALGSGPRPAAVLTAPAPPDPEDGPGGPGPLGAVRDRLGSVTELLRAWLAEERFEDVPLVLVTSGAVATGPHELPAPVDAAVWGLVRSAQREHPGRFVLLDLDDPDTLPEGLAALLADEPELAVREGRFLVPRLTRATGAGELSAPAGTDTWKLVSEGKGSLENLALAPAPEAAAALAPGQVRIAVRAAGLNFHDVVLALGMIEEDQDRFGYEAAGVVVETGPGVSGLAPGDRVLGLVRDGFGPLAVADARLLTRLPADWDFTRGAGVPVAFLTACYGLTDLAGLAPGDTVLIHAAAGGVGMAAVQLARRLGAEVYATASRGKWDTLRAMGLPDDRICDSRTLDFEHRIRAATGGRGVDAVLGSLAGEFVDASLRLLAPGGRFVEMGKTDIRDPERIAARHPGVTYHAYDLNLVDPDRVRQLLADVMAWFADGSCRPLPTTAWDLRQAPAVFRHMSQARHTGKLVLTVPRPLDSDGTVLITGGTGTLGGLVARHLVTAHGIRRLLLTSRRGPAAPGADALVAELAGLGARADVVACDSADRAALAAVLDGIDPAHPLTAVIHAAGTLDDTPVDRLTPDRIDRVLRPKADAAWHLHELTRDHDLSAFVLFSSAAGTLGTAGQANYAAANAFLDALARRRRAEGRPAVSLAWGLWAQASELTGALGAQDLERLGRTGVAALPTPEALGLLDAGLAAVRADLVPVRLTTASRTGTDVPPLLRALVRRPATRRRAGTLADGPAPAERLAALPEAERRQALLDLVREHTAVVFGLAAPADIGPNQVFRKLGSDSLTSVELRNRLKDATGLKLSATLVFDHPTPAALADHLHERLAPAPVGGPEPANSAVLSSGGVEEHELVRLEAEFEALLITASDDGERRRIGDRLRGLLRRCAPETTDTPPDTDLGQATDDELFAALEEELGLS</sequence>
<dbReference type="Pfam" id="PF00550">
    <property type="entry name" value="PP-binding"/>
    <property type="match status" value="1"/>
</dbReference>
<dbReference type="Gene3D" id="3.10.129.110">
    <property type="entry name" value="Polyketide synthase dehydratase"/>
    <property type="match status" value="1"/>
</dbReference>
<dbReference type="InterPro" id="IPR050091">
    <property type="entry name" value="PKS_NRPS_Biosynth_Enz"/>
</dbReference>
<organism evidence="14 15">
    <name type="scientific">Streptomyces graminearus</name>
    <dbReference type="NCBI Taxonomy" id="284030"/>
    <lineage>
        <taxon>Bacteria</taxon>
        <taxon>Bacillati</taxon>
        <taxon>Actinomycetota</taxon>
        <taxon>Actinomycetes</taxon>
        <taxon>Kitasatosporales</taxon>
        <taxon>Streptomycetaceae</taxon>
        <taxon>Streptomyces</taxon>
    </lineage>
</organism>
<evidence type="ECO:0000259" key="12">
    <source>
        <dbReference type="PROSITE" id="PS52004"/>
    </source>
</evidence>
<feature type="domain" description="Ketosynthase family 3 (KS3)" evidence="12">
    <location>
        <begin position="33"/>
        <end position="459"/>
    </location>
</feature>
<dbReference type="InterPro" id="IPR036291">
    <property type="entry name" value="NAD(P)-bd_dom_sf"/>
</dbReference>
<feature type="domain" description="Carrier" evidence="11">
    <location>
        <begin position="2015"/>
        <end position="2090"/>
    </location>
</feature>
<dbReference type="Pfam" id="PF08240">
    <property type="entry name" value="ADH_N"/>
    <property type="match status" value="1"/>
</dbReference>
<dbReference type="InterPro" id="IPR016036">
    <property type="entry name" value="Malonyl_transacylase_ACP-bd"/>
</dbReference>
<dbReference type="Pfam" id="PF08659">
    <property type="entry name" value="KR"/>
    <property type="match status" value="1"/>
</dbReference>
<dbReference type="InterPro" id="IPR002364">
    <property type="entry name" value="Quin_OxRdtase/zeta-crystal_CS"/>
</dbReference>
<dbReference type="InterPro" id="IPR013968">
    <property type="entry name" value="PKS_KR"/>
</dbReference>
<dbReference type="Gene3D" id="3.90.180.10">
    <property type="entry name" value="Medium-chain alcohol dehydrogenases, catalytic domain"/>
    <property type="match status" value="1"/>
</dbReference>
<keyword evidence="8" id="KW-0012">Acyltransferase</keyword>
<dbReference type="PROSITE" id="PS50075">
    <property type="entry name" value="CARRIER"/>
    <property type="match status" value="1"/>
</dbReference>
<dbReference type="InterPro" id="IPR014043">
    <property type="entry name" value="Acyl_transferase_dom"/>
</dbReference>
<dbReference type="CDD" id="cd05195">
    <property type="entry name" value="enoyl_red"/>
    <property type="match status" value="1"/>
</dbReference>
<evidence type="ECO:0000256" key="5">
    <source>
        <dbReference type="ARBA" id="ARBA00022679"/>
    </source>
</evidence>
<dbReference type="SUPFAM" id="SSF53901">
    <property type="entry name" value="Thiolase-like"/>
    <property type="match status" value="1"/>
</dbReference>
<dbReference type="Pfam" id="PF08990">
    <property type="entry name" value="Docking"/>
    <property type="match status" value="1"/>
</dbReference>
<dbReference type="Proteomes" id="UP001501721">
    <property type="component" value="Unassembled WGS sequence"/>
</dbReference>
<dbReference type="SMART" id="SM00822">
    <property type="entry name" value="PKS_KR"/>
    <property type="match status" value="1"/>
</dbReference>
<dbReference type="Gene3D" id="3.30.70.3290">
    <property type="match status" value="1"/>
</dbReference>
<dbReference type="SUPFAM" id="SSF52151">
    <property type="entry name" value="FabD/lysophospholipase-like"/>
    <property type="match status" value="1"/>
</dbReference>
<dbReference type="InterPro" id="IPR032821">
    <property type="entry name" value="PKS_assoc"/>
</dbReference>
<dbReference type="SUPFAM" id="SSF50129">
    <property type="entry name" value="GroES-like"/>
    <property type="match status" value="1"/>
</dbReference>
<keyword evidence="6" id="KW-0045">Antibiotic biosynthesis</keyword>
<feature type="active site" description="Proton acceptor; for dehydratase activity" evidence="9">
    <location>
        <position position="967"/>
    </location>
</feature>
<feature type="region of interest" description="Disordered" evidence="10">
    <location>
        <begin position="1268"/>
        <end position="1292"/>
    </location>
</feature>
<dbReference type="SUPFAM" id="SSF101173">
    <property type="entry name" value="Docking domain B of the erythromycin polyketide synthase (DEBS)"/>
    <property type="match status" value="1"/>
</dbReference>
<feature type="region of interest" description="C-terminal hotdog fold" evidence="9">
    <location>
        <begin position="1072"/>
        <end position="1211"/>
    </location>
</feature>
<dbReference type="InterPro" id="IPR020807">
    <property type="entry name" value="PKS_DH"/>
</dbReference>
<comment type="cofactor">
    <cofactor evidence="1">
        <name>pantetheine 4'-phosphate</name>
        <dbReference type="ChEBI" id="CHEBI:47942"/>
    </cofactor>
</comment>
<dbReference type="InterPro" id="IPR014031">
    <property type="entry name" value="Ketoacyl_synth_C"/>
</dbReference>
<evidence type="ECO:0000259" key="11">
    <source>
        <dbReference type="PROSITE" id="PS50075"/>
    </source>
</evidence>
<feature type="domain" description="PKS/mFAS DH" evidence="13">
    <location>
        <begin position="935"/>
        <end position="1211"/>
    </location>
</feature>
<dbReference type="InterPro" id="IPR036736">
    <property type="entry name" value="ACP-like_sf"/>
</dbReference>
<dbReference type="PROSITE" id="PS01162">
    <property type="entry name" value="QOR_ZETA_CRYSTAL"/>
    <property type="match status" value="1"/>
</dbReference>
<keyword evidence="7" id="KW-0511">Multifunctional enzyme</keyword>
<evidence type="ECO:0000313" key="14">
    <source>
        <dbReference type="EMBL" id="GAA2490317.1"/>
    </source>
</evidence>
<dbReference type="InterPro" id="IPR042104">
    <property type="entry name" value="PKS_dehydratase_sf"/>
</dbReference>
<evidence type="ECO:0000256" key="9">
    <source>
        <dbReference type="PROSITE-ProRule" id="PRU01363"/>
    </source>
</evidence>
<feature type="active site" description="Proton donor; for dehydratase activity" evidence="9">
    <location>
        <position position="1133"/>
    </location>
</feature>
<evidence type="ECO:0000256" key="1">
    <source>
        <dbReference type="ARBA" id="ARBA00001957"/>
    </source>
</evidence>